<dbReference type="EMBL" id="MABQ02000009">
    <property type="protein sequence ID" value="PCD27104.1"/>
    <property type="molecule type" value="Genomic_DNA"/>
</dbReference>
<gene>
    <name evidence="1" type="ORF">AU210_013519</name>
</gene>
<evidence type="ECO:0000313" key="1">
    <source>
        <dbReference type="EMBL" id="PCD27104.1"/>
    </source>
</evidence>
<evidence type="ECO:0008006" key="3">
    <source>
        <dbReference type="Google" id="ProtNLM"/>
    </source>
</evidence>
<organism evidence="1 2">
    <name type="scientific">Fusarium oxysporum f. sp. radicis-cucumerinum</name>
    <dbReference type="NCBI Taxonomy" id="327505"/>
    <lineage>
        <taxon>Eukaryota</taxon>
        <taxon>Fungi</taxon>
        <taxon>Dikarya</taxon>
        <taxon>Ascomycota</taxon>
        <taxon>Pezizomycotina</taxon>
        <taxon>Sordariomycetes</taxon>
        <taxon>Hypocreomycetidae</taxon>
        <taxon>Hypocreales</taxon>
        <taxon>Nectriaceae</taxon>
        <taxon>Fusarium</taxon>
        <taxon>Fusarium oxysporum species complex</taxon>
    </lineage>
</organism>
<dbReference type="PANTHER" id="PTHR35391:SF7">
    <property type="entry name" value="C2H2-TYPE DOMAIN-CONTAINING PROTEIN"/>
    <property type="match status" value="1"/>
</dbReference>
<accession>A0A2H3GKP2</accession>
<protein>
    <recommendedName>
        <fullName evidence="3">C2H2-type domain-containing protein</fullName>
    </recommendedName>
</protein>
<reference evidence="1 2" key="1">
    <citation type="journal article" date="2016" name="Environ. Microbiol.">
        <title>Effector profiles distinguish formae speciales of Fusarium oxysporum.</title>
        <authorList>
            <person name="van Dam P."/>
            <person name="Fokkens L."/>
            <person name="Schmidt S.M."/>
            <person name="Linmans J.H."/>
            <person name="Kistler H.C."/>
            <person name="Ma L.J."/>
            <person name="Rep M."/>
        </authorList>
    </citation>
    <scope>NUCLEOTIDE SEQUENCE [LARGE SCALE GENOMIC DNA]</scope>
    <source>
        <strain evidence="1 2">Forc016</strain>
    </source>
</reference>
<evidence type="ECO:0000313" key="2">
    <source>
        <dbReference type="Proteomes" id="UP000219602"/>
    </source>
</evidence>
<reference evidence="1 2" key="2">
    <citation type="journal article" date="2017" name="Sci. Rep.">
        <title>A mobile pathogenicity chromosome in Fusarium oxysporum for infection of multiple cucurbit species.</title>
        <authorList>
            <person name="van Dam P."/>
            <person name="Fokkens L."/>
            <person name="Ayukawa Y."/>
            <person name="van der Gragt M."/>
            <person name="Ter Horst A."/>
            <person name="Brankovics B."/>
            <person name="Houterman P.M."/>
            <person name="Arie T."/>
            <person name="Rep M."/>
        </authorList>
    </citation>
    <scope>NUCLEOTIDE SEQUENCE [LARGE SCALE GENOMIC DNA]</scope>
    <source>
        <strain evidence="1 2">Forc016</strain>
    </source>
</reference>
<name>A0A2H3GKP2_FUSOX</name>
<dbReference type="AlphaFoldDB" id="A0A2H3GKP2"/>
<sequence>MVTNISKYDVAITHGSDKLRTPRSQLSLVRVEDQLARFQLWTTNIRVFSTGRDSLDYRLRDVPDVQTPVIGLLQALDFRIKTCSRILDSILLTPERTKIEEGLEKFVDSLDGVSSEITLLHKITNTIRRASKDTQNSRAAEGFKIRDDEGNDAGPFLQEIFANYIHDRFPGASEDIRKRLASSMVIRRKRLLYRRERYGKKPIQLPQITSAPRISHPEPDIITPLDDAERPAKRRIVAAPAQSVVHSTATATTLSPERFRKAAAPSVVSVSKTVKLSDNDDAVFPPAPTRALMQRYNNTKRDIEDRYKQRLSTIHGYHEGVELTDLVSGDAREILDAELVRDSALAKAWDDCIEAVGEVTCPYCFHVLPIREVIDDLKWKYHVKNDLEPYVCLFEACHTSGHLYTHSNTWIKHMSEHALQWRCASRRHGEFLTDSREHYLDHMKNSHSGVFTDAQLGVLADQNGRTIGPLFKACPLCGEEKGNSSLIDHLVGHMRSLALKSLPSHHQDTNELGEIGVEHDSWGSSLPHSRSTIKNASKVDLEFSDASGPGQFLPDDPLILIDTGIKTALNDMEEHLMSRMHPNSQPFGMYGSPIAQAPVTQRPLVQPQVRRFACPFYKHDPERYETSRTCCGPGWATVHRVKEHVFRSHTLPEFVCQRCFHYFNSARDLSHHLRVPTPCEISSHRPQENEGINAAQSEKLHRRARKCNPGSDPGMVEEERWNDVYKIIFPDADENQLPTPYYDRSLDGWLAS</sequence>
<dbReference type="Proteomes" id="UP000219602">
    <property type="component" value="Chromosome 11"/>
</dbReference>
<dbReference type="STRING" id="327505.A0A2H3GKP2"/>
<proteinExistence type="predicted"/>
<dbReference type="PANTHER" id="PTHR35391">
    <property type="entry name" value="C2H2-TYPE DOMAIN-CONTAINING PROTEIN-RELATED"/>
    <property type="match status" value="1"/>
</dbReference>
<comment type="caution">
    <text evidence="1">The sequence shown here is derived from an EMBL/GenBank/DDBJ whole genome shotgun (WGS) entry which is preliminary data.</text>
</comment>